<protein>
    <submittedName>
        <fullName evidence="2">Uncharacterized protein</fullName>
    </submittedName>
</protein>
<organism evidence="2 3">
    <name type="scientific">Symbiodinium pilosum</name>
    <name type="common">Dinoflagellate</name>
    <dbReference type="NCBI Taxonomy" id="2952"/>
    <lineage>
        <taxon>Eukaryota</taxon>
        <taxon>Sar</taxon>
        <taxon>Alveolata</taxon>
        <taxon>Dinophyceae</taxon>
        <taxon>Suessiales</taxon>
        <taxon>Symbiodiniaceae</taxon>
        <taxon>Symbiodinium</taxon>
    </lineage>
</organism>
<proteinExistence type="predicted"/>
<evidence type="ECO:0000313" key="2">
    <source>
        <dbReference type="EMBL" id="CAE7578928.1"/>
    </source>
</evidence>
<feature type="non-terminal residue" evidence="2">
    <location>
        <position position="65"/>
    </location>
</feature>
<keyword evidence="3" id="KW-1185">Reference proteome</keyword>
<keyword evidence="1" id="KW-0175">Coiled coil</keyword>
<feature type="coiled-coil region" evidence="1">
    <location>
        <begin position="6"/>
        <end position="58"/>
    </location>
</feature>
<name>A0A812UN49_SYMPI</name>
<dbReference type="Gene3D" id="1.20.58.130">
    <property type="match status" value="1"/>
</dbReference>
<evidence type="ECO:0000256" key="1">
    <source>
        <dbReference type="SAM" id="Coils"/>
    </source>
</evidence>
<reference evidence="2" key="1">
    <citation type="submission" date="2021-02" db="EMBL/GenBank/DDBJ databases">
        <authorList>
            <person name="Dougan E. K."/>
            <person name="Rhodes N."/>
            <person name="Thang M."/>
            <person name="Chan C."/>
        </authorList>
    </citation>
    <scope>NUCLEOTIDE SEQUENCE</scope>
</reference>
<comment type="caution">
    <text evidence="2">The sequence shown here is derived from an EMBL/GenBank/DDBJ whole genome shotgun (WGS) entry which is preliminary data.</text>
</comment>
<dbReference type="OrthoDB" id="449066at2759"/>
<evidence type="ECO:0000313" key="3">
    <source>
        <dbReference type="Proteomes" id="UP000649617"/>
    </source>
</evidence>
<accession>A0A812UN49</accession>
<sequence length="65" mass="7398">RVEAQLASFRTRNAALEGEVAGLRAEAQAVKQGLDAEIERLRQELQSKDFQLQRELEMKRPVTSM</sequence>
<feature type="non-terminal residue" evidence="2">
    <location>
        <position position="1"/>
    </location>
</feature>
<dbReference type="Proteomes" id="UP000649617">
    <property type="component" value="Unassembled WGS sequence"/>
</dbReference>
<dbReference type="AlphaFoldDB" id="A0A812UN49"/>
<gene>
    <name evidence="2" type="ORF">SPIL2461_LOCUS15552</name>
</gene>
<dbReference type="EMBL" id="CAJNIZ010038513">
    <property type="protein sequence ID" value="CAE7578928.1"/>
    <property type="molecule type" value="Genomic_DNA"/>
</dbReference>